<name>A0AAD3T4A4_NEPGR</name>
<gene>
    <name evidence="3" type="ORF">Nepgr_024458</name>
</gene>
<dbReference type="EMBL" id="BSYO01000025">
    <property type="protein sequence ID" value="GMH22615.1"/>
    <property type="molecule type" value="Genomic_DNA"/>
</dbReference>
<dbReference type="AlphaFoldDB" id="A0AAD3T4A4"/>
<dbReference type="InterPro" id="IPR057670">
    <property type="entry name" value="SH3_retrovirus"/>
</dbReference>
<dbReference type="PANTHER" id="PTHR42648:SF28">
    <property type="entry name" value="TRANSPOSON-ENCODED PROTEIN WITH RIBONUCLEASE H-LIKE AND RETROVIRUS ZINC FINGER-LIKE DOMAINS"/>
    <property type="match status" value="1"/>
</dbReference>
<protein>
    <recommendedName>
        <fullName evidence="5">GAG-pre-integrase domain-containing protein</fullName>
    </recommendedName>
</protein>
<dbReference type="InterPro" id="IPR012337">
    <property type="entry name" value="RNaseH-like_sf"/>
</dbReference>
<evidence type="ECO:0008006" key="5">
    <source>
        <dbReference type="Google" id="ProtNLM"/>
    </source>
</evidence>
<keyword evidence="4" id="KW-1185">Reference proteome</keyword>
<evidence type="ECO:0000259" key="2">
    <source>
        <dbReference type="Pfam" id="PF25597"/>
    </source>
</evidence>
<feature type="domain" description="Retroviral polymerase SH3-like" evidence="2">
    <location>
        <begin position="358"/>
        <end position="418"/>
    </location>
</feature>
<reference evidence="3" key="1">
    <citation type="submission" date="2023-05" db="EMBL/GenBank/DDBJ databases">
        <title>Nepenthes gracilis genome sequencing.</title>
        <authorList>
            <person name="Fukushima K."/>
        </authorList>
    </citation>
    <scope>NUCLEOTIDE SEQUENCE</scope>
    <source>
        <strain evidence="3">SING2019-196</strain>
    </source>
</reference>
<dbReference type="InterPro" id="IPR025724">
    <property type="entry name" value="GAG-pre-integrase_dom"/>
</dbReference>
<evidence type="ECO:0000313" key="3">
    <source>
        <dbReference type="EMBL" id="GMH22615.1"/>
    </source>
</evidence>
<feature type="domain" description="GAG-pre-integrase" evidence="1">
    <location>
        <begin position="190"/>
        <end position="255"/>
    </location>
</feature>
<dbReference type="Pfam" id="PF25597">
    <property type="entry name" value="SH3_retrovirus"/>
    <property type="match status" value="1"/>
</dbReference>
<dbReference type="GO" id="GO:0003676">
    <property type="term" value="F:nucleic acid binding"/>
    <property type="evidence" value="ECO:0007669"/>
    <property type="project" value="InterPro"/>
</dbReference>
<dbReference type="InterPro" id="IPR039537">
    <property type="entry name" value="Retrotran_Ty1/copia-like"/>
</dbReference>
<organism evidence="3 4">
    <name type="scientific">Nepenthes gracilis</name>
    <name type="common">Slender pitcher plant</name>
    <dbReference type="NCBI Taxonomy" id="150966"/>
    <lineage>
        <taxon>Eukaryota</taxon>
        <taxon>Viridiplantae</taxon>
        <taxon>Streptophyta</taxon>
        <taxon>Embryophyta</taxon>
        <taxon>Tracheophyta</taxon>
        <taxon>Spermatophyta</taxon>
        <taxon>Magnoliopsida</taxon>
        <taxon>eudicotyledons</taxon>
        <taxon>Gunneridae</taxon>
        <taxon>Pentapetalae</taxon>
        <taxon>Caryophyllales</taxon>
        <taxon>Nepenthaceae</taxon>
        <taxon>Nepenthes</taxon>
    </lineage>
</organism>
<dbReference type="SUPFAM" id="SSF53098">
    <property type="entry name" value="Ribonuclease H-like"/>
    <property type="match status" value="1"/>
</dbReference>
<evidence type="ECO:0000259" key="1">
    <source>
        <dbReference type="Pfam" id="PF13976"/>
    </source>
</evidence>
<sequence>MALSSSKNLSFTVEQFNEKGNFILWQERETLGLTDPAEVWEKLKSQYKSKSLTVKLHIKKQFYDLWLSEGGSFEKHLDDFNQIITQMSALDEVIKEEDKYFKWKYENAEKEKGEKGRSEDKSSVSVVTRSDLLVTCEEKVANLTDEESAGLNIILVSRLDDEGYCNTFCDCEWKLTRGFLVVARGKRCFGLYILKAFATAGDVNAVIDKKTENLWHSRLGHMSENGLNHLVRKGLIAGVKEDGLRTCPHCLAGKQRRVSFLRDLSTPKIELFELVYTDVCGLFKEKSYGEAQYFISFIDDCSRKLWFYPLKTKDQAETLKTTAYIINRSSSKLLKGEVQENTWSNNEPSYDHLQVFGCKAFVHVLRDEITKLEPNTMQCIFLGYREDELGYRFYDPTGRIFIRSRDVTFIENETIKDISRNVKCGDDRTDKISIKIICSISLEDGDNGPEVADHNGEEITTPDEG</sequence>
<dbReference type="Pfam" id="PF14223">
    <property type="entry name" value="Retrotran_gag_2"/>
    <property type="match status" value="1"/>
</dbReference>
<evidence type="ECO:0000313" key="4">
    <source>
        <dbReference type="Proteomes" id="UP001279734"/>
    </source>
</evidence>
<dbReference type="InterPro" id="IPR036397">
    <property type="entry name" value="RNaseH_sf"/>
</dbReference>
<proteinExistence type="predicted"/>
<dbReference type="Proteomes" id="UP001279734">
    <property type="component" value="Unassembled WGS sequence"/>
</dbReference>
<comment type="caution">
    <text evidence="3">The sequence shown here is derived from an EMBL/GenBank/DDBJ whole genome shotgun (WGS) entry which is preliminary data.</text>
</comment>
<dbReference type="PANTHER" id="PTHR42648">
    <property type="entry name" value="TRANSPOSASE, PUTATIVE-RELATED"/>
    <property type="match status" value="1"/>
</dbReference>
<accession>A0AAD3T4A4</accession>
<dbReference type="Pfam" id="PF13976">
    <property type="entry name" value="gag_pre-integrs"/>
    <property type="match status" value="1"/>
</dbReference>
<dbReference type="Gene3D" id="3.30.420.10">
    <property type="entry name" value="Ribonuclease H-like superfamily/Ribonuclease H"/>
    <property type="match status" value="1"/>
</dbReference>